<organism evidence="11 12">
    <name type="scientific">Saxibacter everestensis</name>
    <dbReference type="NCBI Taxonomy" id="2909229"/>
    <lineage>
        <taxon>Bacteria</taxon>
        <taxon>Bacillati</taxon>
        <taxon>Actinomycetota</taxon>
        <taxon>Actinomycetes</taxon>
        <taxon>Micrococcales</taxon>
        <taxon>Brevibacteriaceae</taxon>
        <taxon>Saxibacter</taxon>
    </lineage>
</organism>
<evidence type="ECO:0000256" key="7">
    <source>
        <dbReference type="ARBA" id="ARBA00023136"/>
    </source>
</evidence>
<dbReference type="InterPro" id="IPR027417">
    <property type="entry name" value="P-loop_NTPase"/>
</dbReference>
<proteinExistence type="inferred from homology"/>
<evidence type="ECO:0000313" key="11">
    <source>
        <dbReference type="EMBL" id="WGW11092.1"/>
    </source>
</evidence>
<dbReference type="Proteomes" id="UP001209083">
    <property type="component" value="Chromosome"/>
</dbReference>
<keyword evidence="7" id="KW-0472">Membrane</keyword>
<evidence type="ECO:0000256" key="4">
    <source>
        <dbReference type="ARBA" id="ARBA00022741"/>
    </source>
</evidence>
<evidence type="ECO:0000256" key="5">
    <source>
        <dbReference type="ARBA" id="ARBA00022840"/>
    </source>
</evidence>
<dbReference type="InterPro" id="IPR017871">
    <property type="entry name" value="ABC_transporter-like_CS"/>
</dbReference>
<sequence>MTDFAIDVAGLHKSFGKQAVLAGIDLRVRAGTVFALLGPNGAGKTTLINILSTLTSPDSGAVRVAGHDVVREPDKVRRAISLTGQYAAVDEVLTGAENLRMMARLSGFGTQEARVRANEMLKQFDLVEAADKRVKAYSGGMRRRLDLAISLLSSPPVIFLDEPTTGLDTRSRQALWLIIQGLAAQGTTIFLTTQYLEEADQLADRIAVIHNGIVAAEGTASELKGRVGGEVVQLSNEDDATIREIPTDGSIDGLRSAIDELASVAPTGGRVHLRKPSLDDVFIALTGHVSAETEIRTGTVSTTSELEDAKS</sequence>
<keyword evidence="8" id="KW-0046">Antibiotic resistance</keyword>
<reference evidence="11 12" key="1">
    <citation type="submission" date="2023-05" db="EMBL/GenBank/DDBJ databases">
        <title>Lithophilousrod everest ZFBP1038 complete genpme.</title>
        <authorList>
            <person name="Tian M."/>
        </authorList>
    </citation>
    <scope>NUCLEOTIDE SEQUENCE [LARGE SCALE GENOMIC DNA]</scope>
    <source>
        <strain evidence="11 12">ZFBP1038</strain>
    </source>
</reference>
<dbReference type="Pfam" id="PF00005">
    <property type="entry name" value="ABC_tran"/>
    <property type="match status" value="1"/>
</dbReference>
<dbReference type="InterPro" id="IPR050763">
    <property type="entry name" value="ABC_transporter_ATP-binding"/>
</dbReference>
<name>A0ABY8QQ36_9MICO</name>
<dbReference type="PROSITE" id="PS50893">
    <property type="entry name" value="ABC_TRANSPORTER_2"/>
    <property type="match status" value="1"/>
</dbReference>
<evidence type="ECO:0000256" key="1">
    <source>
        <dbReference type="ARBA" id="ARBA00004413"/>
    </source>
</evidence>
<comment type="similarity">
    <text evidence="9">Belongs to the ABC transporter superfamily. Drug exporter-1 (DrugE1) (TC 3.A.1.105) family.</text>
</comment>
<dbReference type="InterPro" id="IPR005894">
    <property type="entry name" value="DrrA"/>
</dbReference>
<dbReference type="PANTHER" id="PTHR42711:SF19">
    <property type="entry name" value="DOXORUBICIN RESISTANCE ATP-BINDING PROTEIN DRRA"/>
    <property type="match status" value="1"/>
</dbReference>
<keyword evidence="6" id="KW-1278">Translocase</keyword>
<gene>
    <name evidence="11" type="ORF">LWF01_13430</name>
</gene>
<keyword evidence="2" id="KW-0813">Transport</keyword>
<dbReference type="Gene3D" id="3.40.50.300">
    <property type="entry name" value="P-loop containing nucleotide triphosphate hydrolases"/>
    <property type="match status" value="1"/>
</dbReference>
<dbReference type="PANTHER" id="PTHR42711">
    <property type="entry name" value="ABC TRANSPORTER ATP-BINDING PROTEIN"/>
    <property type="match status" value="1"/>
</dbReference>
<evidence type="ECO:0000256" key="2">
    <source>
        <dbReference type="ARBA" id="ARBA00022448"/>
    </source>
</evidence>
<dbReference type="SUPFAM" id="SSF52540">
    <property type="entry name" value="P-loop containing nucleoside triphosphate hydrolases"/>
    <property type="match status" value="1"/>
</dbReference>
<protein>
    <submittedName>
        <fullName evidence="11">ATP-binding cassette domain-containing protein</fullName>
    </submittedName>
</protein>
<keyword evidence="12" id="KW-1185">Reference proteome</keyword>
<evidence type="ECO:0000256" key="3">
    <source>
        <dbReference type="ARBA" id="ARBA00022475"/>
    </source>
</evidence>
<dbReference type="GO" id="GO:0005524">
    <property type="term" value="F:ATP binding"/>
    <property type="evidence" value="ECO:0007669"/>
    <property type="project" value="UniProtKB-KW"/>
</dbReference>
<dbReference type="RefSeq" id="WP_349637875.1">
    <property type="nucleotide sequence ID" value="NZ_CP090958.1"/>
</dbReference>
<evidence type="ECO:0000313" key="12">
    <source>
        <dbReference type="Proteomes" id="UP001209083"/>
    </source>
</evidence>
<comment type="subcellular location">
    <subcellularLocation>
        <location evidence="1">Cell membrane</location>
        <topology evidence="1">Peripheral membrane protein</topology>
        <orientation evidence="1">Cytoplasmic side</orientation>
    </subcellularLocation>
</comment>
<accession>A0ABY8QQ36</accession>
<dbReference type="InterPro" id="IPR003593">
    <property type="entry name" value="AAA+_ATPase"/>
</dbReference>
<dbReference type="InterPro" id="IPR003439">
    <property type="entry name" value="ABC_transporter-like_ATP-bd"/>
</dbReference>
<evidence type="ECO:0000256" key="6">
    <source>
        <dbReference type="ARBA" id="ARBA00022967"/>
    </source>
</evidence>
<dbReference type="PROSITE" id="PS00211">
    <property type="entry name" value="ABC_TRANSPORTER_1"/>
    <property type="match status" value="1"/>
</dbReference>
<dbReference type="EMBL" id="CP090958">
    <property type="protein sequence ID" value="WGW11092.1"/>
    <property type="molecule type" value="Genomic_DNA"/>
</dbReference>
<evidence type="ECO:0000259" key="10">
    <source>
        <dbReference type="PROSITE" id="PS50893"/>
    </source>
</evidence>
<dbReference type="NCBIfam" id="TIGR01188">
    <property type="entry name" value="drrA"/>
    <property type="match status" value="1"/>
</dbReference>
<feature type="domain" description="ABC transporter" evidence="10">
    <location>
        <begin position="6"/>
        <end position="236"/>
    </location>
</feature>
<keyword evidence="3" id="KW-1003">Cell membrane</keyword>
<evidence type="ECO:0000256" key="8">
    <source>
        <dbReference type="ARBA" id="ARBA00023251"/>
    </source>
</evidence>
<dbReference type="SMART" id="SM00382">
    <property type="entry name" value="AAA"/>
    <property type="match status" value="1"/>
</dbReference>
<keyword evidence="4" id="KW-0547">Nucleotide-binding</keyword>
<evidence type="ECO:0000256" key="9">
    <source>
        <dbReference type="ARBA" id="ARBA00049985"/>
    </source>
</evidence>
<keyword evidence="5 11" id="KW-0067">ATP-binding</keyword>